<dbReference type="InterPro" id="IPR010994">
    <property type="entry name" value="RuvA_2-like"/>
</dbReference>
<feature type="binding site" evidence="11">
    <location>
        <begin position="79"/>
        <end position="80"/>
    </location>
    <ligand>
        <name>NAD(+)</name>
        <dbReference type="ChEBI" id="CHEBI:57540"/>
    </ligand>
</feature>
<dbReference type="HAMAP" id="MF_01588">
    <property type="entry name" value="DNA_ligase_A"/>
    <property type="match status" value="1"/>
</dbReference>
<dbReference type="Gene3D" id="1.10.150.20">
    <property type="entry name" value="5' to 3' exonuclease, C-terminal subdomain"/>
    <property type="match status" value="2"/>
</dbReference>
<comment type="cofactor">
    <cofactor evidence="11">
        <name>Mg(2+)</name>
        <dbReference type="ChEBI" id="CHEBI:18420"/>
    </cofactor>
    <cofactor evidence="11">
        <name>Mn(2+)</name>
        <dbReference type="ChEBI" id="CHEBI:29035"/>
    </cofactor>
</comment>
<comment type="similarity">
    <text evidence="11">Belongs to the NAD-dependent DNA ligase family. LigA subfamily.</text>
</comment>
<dbReference type="InterPro" id="IPR004150">
    <property type="entry name" value="NAD_DNA_ligase_OB"/>
</dbReference>
<feature type="binding site" evidence="11">
    <location>
        <position position="131"/>
    </location>
    <ligand>
        <name>NAD(+)</name>
        <dbReference type="ChEBI" id="CHEBI:57540"/>
    </ligand>
</feature>
<evidence type="ECO:0000256" key="6">
    <source>
        <dbReference type="ARBA" id="ARBA00022842"/>
    </source>
</evidence>
<keyword evidence="5 11" id="KW-0862">Zinc</keyword>
<dbReference type="CDD" id="cd17748">
    <property type="entry name" value="BRCT_DNA_ligase_like"/>
    <property type="match status" value="1"/>
</dbReference>
<dbReference type="InterPro" id="IPR013840">
    <property type="entry name" value="DNAligase_N"/>
</dbReference>
<dbReference type="PIRSF" id="PIRSF001604">
    <property type="entry name" value="LigA"/>
    <property type="match status" value="1"/>
</dbReference>
<dbReference type="InterPro" id="IPR012340">
    <property type="entry name" value="NA-bd_OB-fold"/>
</dbReference>
<feature type="binding site" evidence="11">
    <location>
        <position position="418"/>
    </location>
    <ligand>
        <name>Zn(2+)</name>
        <dbReference type="ChEBI" id="CHEBI:29105"/>
    </ligand>
</feature>
<feature type="binding site" evidence="11">
    <location>
        <position position="305"/>
    </location>
    <ligand>
        <name>NAD(+)</name>
        <dbReference type="ChEBI" id="CHEBI:57540"/>
    </ligand>
</feature>
<evidence type="ECO:0000256" key="5">
    <source>
        <dbReference type="ARBA" id="ARBA00022833"/>
    </source>
</evidence>
<evidence type="ECO:0000256" key="11">
    <source>
        <dbReference type="HAMAP-Rule" id="MF_01588"/>
    </source>
</evidence>
<feature type="binding site" evidence="11">
    <location>
        <position position="395"/>
    </location>
    <ligand>
        <name>Zn(2+)</name>
        <dbReference type="ChEBI" id="CHEBI:29105"/>
    </ligand>
</feature>
<evidence type="ECO:0000313" key="14">
    <source>
        <dbReference type="Proteomes" id="UP000266301"/>
    </source>
</evidence>
<gene>
    <name evidence="11 13" type="primary">ligA</name>
    <name evidence="13" type="ORF">D4Z93_02725</name>
</gene>
<dbReference type="Proteomes" id="UP000266301">
    <property type="component" value="Chromosome"/>
</dbReference>
<name>A0A386H1D2_9CLOT</name>
<dbReference type="GO" id="GO:0006260">
    <property type="term" value="P:DNA replication"/>
    <property type="evidence" value="ECO:0007669"/>
    <property type="project" value="UniProtKB-KW"/>
</dbReference>
<dbReference type="PROSITE" id="PS50172">
    <property type="entry name" value="BRCT"/>
    <property type="match status" value="1"/>
</dbReference>
<dbReference type="CDD" id="cd00114">
    <property type="entry name" value="LIGANc"/>
    <property type="match status" value="1"/>
</dbReference>
<dbReference type="KEGG" id="cfer:D4Z93_02725"/>
<dbReference type="OrthoDB" id="9759736at2"/>
<dbReference type="InterPro" id="IPR013839">
    <property type="entry name" value="DNAligase_adenylation"/>
</dbReference>
<dbReference type="InterPro" id="IPR041663">
    <property type="entry name" value="DisA/LigA_HHH"/>
</dbReference>
<accession>A0A386H1D2</accession>
<evidence type="ECO:0000256" key="2">
    <source>
        <dbReference type="ARBA" id="ARBA00022705"/>
    </source>
</evidence>
<dbReference type="InterPro" id="IPR036420">
    <property type="entry name" value="BRCT_dom_sf"/>
</dbReference>
<dbReference type="PANTHER" id="PTHR23389:SF9">
    <property type="entry name" value="DNA LIGASE"/>
    <property type="match status" value="1"/>
</dbReference>
<dbReference type="EMBL" id="CP032416">
    <property type="protein sequence ID" value="AYD39511.1"/>
    <property type="molecule type" value="Genomic_DNA"/>
</dbReference>
<dbReference type="InterPro" id="IPR001679">
    <property type="entry name" value="DNA_ligase"/>
</dbReference>
<dbReference type="GO" id="GO:0003911">
    <property type="term" value="F:DNA ligase (NAD+) activity"/>
    <property type="evidence" value="ECO:0007669"/>
    <property type="project" value="UniProtKB-UniRule"/>
</dbReference>
<feature type="binding site" evidence="11">
    <location>
        <position position="281"/>
    </location>
    <ligand>
        <name>NAD(+)</name>
        <dbReference type="ChEBI" id="CHEBI:57540"/>
    </ligand>
</feature>
<dbReference type="GO" id="GO:0005829">
    <property type="term" value="C:cytosol"/>
    <property type="evidence" value="ECO:0007669"/>
    <property type="project" value="TreeGrafter"/>
</dbReference>
<sequence>MKDRYKELIKIIRYHNNKYYNLDAPEISDYEYDQLMQELKKIESKHPEWITSDSPTQKVGGKAKREAGVIVTHNVPMLSIQDVFTKEDVIAWIRDVKKIHPDAKFSVEHKIDGLSMSLRYKDGKLQLAETRGDGFVGEDVTLNSHEILDVKSKLDIPYEYLEIRGEVYMTHRDFEKTNENQEILGKKVFANPRNCAAGTLRQLDPRVTKERGLKMFVFNIQDGDKKLMLEHTKGLDYLASKGVTVVPHKLCEIEEEVIREIDRIGENRGILEYDIDGAVIKIEQLEYRSDFPAGSKYSAGHIAYKYPPEEKETEILDIELTVGRTGKISPKAILKEISLCGTCVQRVTLHNQDYINEKGVGIGAKAIIFKSGEIIPKLKEITVKPKEVFQIPNNCPACGQPVVKEEDTADIKCVNPSCPAQLERTIQYFTSRNCMDIKGFGDNYVKALIDEGYLHNYADIYHLKEYREELIDKGIMGKDKNTDKILAAIENSKSNDPVKLLTALGIQNVGKASSKEIMKHYSSIIELSNTTEEELIAIQDIGDVTAKAIADFFTNPANKAIISSLRSSGVNMDVKKDEDATDKLTGLTFCITGTLPTMKRKDAEKLVELNGGKVLSGVSKKLNYLIAGETSGSKLDKAKTLGVSIISEEEFLDMLSKK</sequence>
<dbReference type="Pfam" id="PF01653">
    <property type="entry name" value="DNA_ligase_aden"/>
    <property type="match status" value="1"/>
</dbReference>
<dbReference type="Gene3D" id="2.40.50.140">
    <property type="entry name" value="Nucleic acid-binding proteins"/>
    <property type="match status" value="1"/>
</dbReference>
<comment type="function">
    <text evidence="11">DNA ligase that catalyzes the formation of phosphodiester linkages between 5'-phosphoryl and 3'-hydroxyl groups in double-stranded DNA using NAD as a coenzyme and as the energy source for the reaction. It is essential for DNA replication and repair of damaged DNA.</text>
</comment>
<dbReference type="AlphaFoldDB" id="A0A386H1D2"/>
<dbReference type="Gene3D" id="6.20.10.30">
    <property type="match status" value="1"/>
</dbReference>
<dbReference type="FunFam" id="1.10.287.610:FF:000002">
    <property type="entry name" value="DNA ligase"/>
    <property type="match status" value="1"/>
</dbReference>
<dbReference type="SMART" id="SM00532">
    <property type="entry name" value="LIGANc"/>
    <property type="match status" value="1"/>
</dbReference>
<dbReference type="NCBIfam" id="TIGR00575">
    <property type="entry name" value="dnlj"/>
    <property type="match status" value="1"/>
</dbReference>
<dbReference type="Gene3D" id="1.10.287.610">
    <property type="entry name" value="Helix hairpin bin"/>
    <property type="match status" value="1"/>
</dbReference>
<evidence type="ECO:0000256" key="1">
    <source>
        <dbReference type="ARBA" id="ARBA00022598"/>
    </source>
</evidence>
<evidence type="ECO:0000256" key="4">
    <source>
        <dbReference type="ARBA" id="ARBA00022763"/>
    </source>
</evidence>
<dbReference type="NCBIfam" id="NF005932">
    <property type="entry name" value="PRK07956.1"/>
    <property type="match status" value="1"/>
</dbReference>
<dbReference type="Gene3D" id="3.40.50.10190">
    <property type="entry name" value="BRCT domain"/>
    <property type="match status" value="1"/>
</dbReference>
<dbReference type="Pfam" id="PF00533">
    <property type="entry name" value="BRCT"/>
    <property type="match status" value="1"/>
</dbReference>
<keyword evidence="7 11" id="KW-0520">NAD</keyword>
<reference evidence="13 14" key="1">
    <citation type="journal article" date="2019" name="Int. J. Syst. Evol. Microbiol.">
        <title>Clostridium fermenticellae sp. nov., isolated from the mud in a fermentation cellar for the production of the Chinese liquor, baijiu.</title>
        <authorList>
            <person name="Xu P.X."/>
            <person name="Chai L.J."/>
            <person name="Qiu T."/>
            <person name="Zhang X.J."/>
            <person name="Lu Z.M."/>
            <person name="Xiao C."/>
            <person name="Wang S.T."/>
            <person name="Shen C.H."/>
            <person name="Shi J.S."/>
            <person name="Xu Z.H."/>
        </authorList>
    </citation>
    <scope>NUCLEOTIDE SEQUENCE [LARGE SCALE GENOMIC DNA]</scope>
    <source>
        <strain evidence="13 14">JN500901</strain>
    </source>
</reference>
<dbReference type="SMART" id="SM00292">
    <property type="entry name" value="BRCT"/>
    <property type="match status" value="1"/>
</dbReference>
<dbReference type="Pfam" id="PF03119">
    <property type="entry name" value="DNA_ligase_ZBD"/>
    <property type="match status" value="1"/>
</dbReference>
<organism evidence="13 14">
    <name type="scientific">Clostridium fermenticellae</name>
    <dbReference type="NCBI Taxonomy" id="2068654"/>
    <lineage>
        <taxon>Bacteria</taxon>
        <taxon>Bacillati</taxon>
        <taxon>Bacillota</taxon>
        <taxon>Clostridia</taxon>
        <taxon>Eubacteriales</taxon>
        <taxon>Clostridiaceae</taxon>
        <taxon>Clostridium</taxon>
    </lineage>
</organism>
<dbReference type="SUPFAM" id="SSF52113">
    <property type="entry name" value="BRCT domain"/>
    <property type="match status" value="1"/>
</dbReference>
<keyword evidence="8 11" id="KW-0234">DNA repair</keyword>
<feature type="active site" description="N6-AMP-lysine intermediate" evidence="11">
    <location>
        <position position="110"/>
    </location>
</feature>
<dbReference type="InterPro" id="IPR004149">
    <property type="entry name" value="Znf_DNAligase_C4"/>
</dbReference>
<dbReference type="EC" id="6.5.1.2" evidence="11"/>
<dbReference type="SUPFAM" id="SSF47781">
    <property type="entry name" value="RuvA domain 2-like"/>
    <property type="match status" value="1"/>
</dbReference>
<keyword evidence="1 11" id="KW-0436">Ligase</keyword>
<dbReference type="SUPFAM" id="SSF56091">
    <property type="entry name" value="DNA ligase/mRNA capping enzyme, catalytic domain"/>
    <property type="match status" value="1"/>
</dbReference>
<dbReference type="InterPro" id="IPR001357">
    <property type="entry name" value="BRCT_dom"/>
</dbReference>
<comment type="catalytic activity">
    <reaction evidence="10 11">
        <text>NAD(+) + (deoxyribonucleotide)n-3'-hydroxyl + 5'-phospho-(deoxyribonucleotide)m = (deoxyribonucleotide)n+m + AMP + beta-nicotinamide D-nucleotide.</text>
        <dbReference type="EC" id="6.5.1.2"/>
    </reaction>
</comment>
<dbReference type="Gene3D" id="3.30.470.30">
    <property type="entry name" value="DNA ligase/mRNA capping enzyme"/>
    <property type="match status" value="1"/>
</dbReference>
<evidence type="ECO:0000256" key="3">
    <source>
        <dbReference type="ARBA" id="ARBA00022723"/>
    </source>
</evidence>
<protein>
    <recommendedName>
        <fullName evidence="11">DNA ligase</fullName>
        <ecNumber evidence="11">6.5.1.2</ecNumber>
    </recommendedName>
    <alternativeName>
        <fullName evidence="11">Polydeoxyribonucleotide synthase [NAD(+)]</fullName>
    </alternativeName>
</protein>
<evidence type="ECO:0000313" key="13">
    <source>
        <dbReference type="EMBL" id="AYD39511.1"/>
    </source>
</evidence>
<evidence type="ECO:0000256" key="8">
    <source>
        <dbReference type="ARBA" id="ARBA00023204"/>
    </source>
</evidence>
<keyword evidence="4 11" id="KW-0227">DNA damage</keyword>
<dbReference type="Pfam" id="PF03120">
    <property type="entry name" value="OB_DNA_ligase"/>
    <property type="match status" value="1"/>
</dbReference>
<evidence type="ECO:0000256" key="9">
    <source>
        <dbReference type="ARBA" id="ARBA00023211"/>
    </source>
</evidence>
<dbReference type="SUPFAM" id="SSF50249">
    <property type="entry name" value="Nucleic acid-binding proteins"/>
    <property type="match status" value="1"/>
</dbReference>
<feature type="domain" description="BRCT" evidence="12">
    <location>
        <begin position="579"/>
        <end position="658"/>
    </location>
</feature>
<evidence type="ECO:0000256" key="7">
    <source>
        <dbReference type="ARBA" id="ARBA00023027"/>
    </source>
</evidence>
<feature type="binding site" evidence="11">
    <location>
        <position position="413"/>
    </location>
    <ligand>
        <name>Zn(2+)</name>
        <dbReference type="ChEBI" id="CHEBI:29105"/>
    </ligand>
</feature>
<feature type="binding site" evidence="11">
    <location>
        <position position="398"/>
    </location>
    <ligand>
        <name>Zn(2+)</name>
        <dbReference type="ChEBI" id="CHEBI:29105"/>
    </ligand>
</feature>
<evidence type="ECO:0000259" key="12">
    <source>
        <dbReference type="PROSITE" id="PS50172"/>
    </source>
</evidence>
<keyword evidence="6 11" id="KW-0460">Magnesium</keyword>
<feature type="binding site" evidence="11">
    <location>
        <position position="166"/>
    </location>
    <ligand>
        <name>NAD(+)</name>
        <dbReference type="ChEBI" id="CHEBI:57540"/>
    </ligand>
</feature>
<dbReference type="GO" id="GO:0006281">
    <property type="term" value="P:DNA repair"/>
    <property type="evidence" value="ECO:0007669"/>
    <property type="project" value="UniProtKB-KW"/>
</dbReference>
<evidence type="ECO:0000256" key="10">
    <source>
        <dbReference type="ARBA" id="ARBA00034005"/>
    </source>
</evidence>
<keyword evidence="2 11" id="KW-0235">DNA replication</keyword>
<feature type="binding site" evidence="11">
    <location>
        <position position="108"/>
    </location>
    <ligand>
        <name>NAD(+)</name>
        <dbReference type="ChEBI" id="CHEBI:57540"/>
    </ligand>
</feature>
<feature type="binding site" evidence="11">
    <location>
        <begin position="29"/>
        <end position="33"/>
    </location>
    <ligand>
        <name>NAD(+)</name>
        <dbReference type="ChEBI" id="CHEBI:57540"/>
    </ligand>
</feature>
<keyword evidence="14" id="KW-1185">Reference proteome</keyword>
<dbReference type="InterPro" id="IPR018239">
    <property type="entry name" value="DNA_ligase_AS"/>
</dbReference>
<proteinExistence type="inferred from homology"/>
<dbReference type="RefSeq" id="WP_119970224.1">
    <property type="nucleotide sequence ID" value="NZ_CP032416.1"/>
</dbReference>
<keyword evidence="3 11" id="KW-0479">Metal-binding</keyword>
<dbReference type="PROSITE" id="PS01055">
    <property type="entry name" value="DNA_LIGASE_N1"/>
    <property type="match status" value="1"/>
</dbReference>
<dbReference type="GO" id="GO:0046872">
    <property type="term" value="F:metal ion binding"/>
    <property type="evidence" value="ECO:0007669"/>
    <property type="project" value="UniProtKB-KW"/>
</dbReference>
<keyword evidence="9 11" id="KW-0464">Manganese</keyword>
<dbReference type="Pfam" id="PF12826">
    <property type="entry name" value="HHH_2"/>
    <property type="match status" value="1"/>
</dbReference>
<dbReference type="PANTHER" id="PTHR23389">
    <property type="entry name" value="CHROMOSOME TRANSMISSION FIDELITY FACTOR 18"/>
    <property type="match status" value="1"/>
</dbReference>